<name>A0A0F3GR34_9BACT</name>
<dbReference type="PANTHER" id="PTHR12532">
    <property type="entry name" value="TRANSLATIONAL ACTIVATOR OF CYTOCHROME C OXIDASE 1"/>
    <property type="match status" value="1"/>
</dbReference>
<evidence type="ECO:0000313" key="2">
    <source>
        <dbReference type="EMBL" id="KJU84390.1"/>
    </source>
</evidence>
<dbReference type="GO" id="GO:0005829">
    <property type="term" value="C:cytosol"/>
    <property type="evidence" value="ECO:0007669"/>
    <property type="project" value="TreeGrafter"/>
</dbReference>
<reference evidence="2 3" key="1">
    <citation type="submission" date="2015-02" db="EMBL/GenBank/DDBJ databases">
        <title>Single-cell genomics of uncultivated deep-branching MTB reveals a conserved set of magnetosome genes.</title>
        <authorList>
            <person name="Kolinko S."/>
            <person name="Richter M."/>
            <person name="Glockner F.O."/>
            <person name="Brachmann A."/>
            <person name="Schuler D."/>
        </authorList>
    </citation>
    <scope>NUCLEOTIDE SEQUENCE [LARGE SCALE GENOMIC DNA]</scope>
    <source>
        <strain evidence="2">TM-1</strain>
    </source>
</reference>
<comment type="caution">
    <text evidence="2">The sequence shown here is derived from an EMBL/GenBank/DDBJ whole genome shotgun (WGS) entry which is preliminary data.</text>
</comment>
<protein>
    <submittedName>
        <fullName evidence="2">Protein containing DUF28</fullName>
    </submittedName>
</protein>
<evidence type="ECO:0000313" key="3">
    <source>
        <dbReference type="Proteomes" id="UP000033423"/>
    </source>
</evidence>
<gene>
    <name evidence="2" type="ORF">MBAV_003416</name>
</gene>
<proteinExistence type="predicted"/>
<feature type="domain" description="TACO1/YebC-like second and third" evidence="1">
    <location>
        <begin position="5"/>
        <end position="74"/>
    </location>
</feature>
<sequence length="83" mass="9227">NDPKDEHYGIITAIEDFAQVRAALEQSGVKTASGEITMIPNTYINVDTATLHQNMKIIDALEDLDDVQNVYANFELPDDMSEV</sequence>
<keyword evidence="3" id="KW-1185">Reference proteome</keyword>
<dbReference type="InterPro" id="IPR002876">
    <property type="entry name" value="Transcrip_reg_TACO1-like"/>
</dbReference>
<dbReference type="Proteomes" id="UP000033423">
    <property type="component" value="Unassembled WGS sequence"/>
</dbReference>
<dbReference type="EMBL" id="LACI01001483">
    <property type="protein sequence ID" value="KJU84390.1"/>
    <property type="molecule type" value="Genomic_DNA"/>
</dbReference>
<dbReference type="InterPro" id="IPR048300">
    <property type="entry name" value="TACO1_YebC-like_2nd/3rd_dom"/>
</dbReference>
<dbReference type="Pfam" id="PF01709">
    <property type="entry name" value="Transcrip_reg"/>
    <property type="match status" value="1"/>
</dbReference>
<dbReference type="AlphaFoldDB" id="A0A0F3GR34"/>
<evidence type="ECO:0000259" key="1">
    <source>
        <dbReference type="Pfam" id="PF01709"/>
    </source>
</evidence>
<dbReference type="InterPro" id="IPR026564">
    <property type="entry name" value="Transcrip_reg_TACO1-like_dom3"/>
</dbReference>
<organism evidence="2 3">
    <name type="scientific">Candidatus Magnetobacterium bavaricum</name>
    <dbReference type="NCBI Taxonomy" id="29290"/>
    <lineage>
        <taxon>Bacteria</taxon>
        <taxon>Pseudomonadati</taxon>
        <taxon>Nitrospirota</taxon>
        <taxon>Thermodesulfovibrionia</taxon>
        <taxon>Thermodesulfovibrionales</taxon>
        <taxon>Candidatus Magnetobacteriaceae</taxon>
        <taxon>Candidatus Magnetobacterium</taxon>
    </lineage>
</organism>
<dbReference type="Gene3D" id="3.30.70.980">
    <property type="match status" value="1"/>
</dbReference>
<dbReference type="SUPFAM" id="SSF75625">
    <property type="entry name" value="YebC-like"/>
    <property type="match status" value="1"/>
</dbReference>
<accession>A0A0F3GR34</accession>
<dbReference type="InterPro" id="IPR029072">
    <property type="entry name" value="YebC-like"/>
</dbReference>
<feature type="non-terminal residue" evidence="2">
    <location>
        <position position="1"/>
    </location>
</feature>
<dbReference type="PANTHER" id="PTHR12532:SF6">
    <property type="entry name" value="TRANSCRIPTIONAL REGULATORY PROTEIN YEBC-RELATED"/>
    <property type="match status" value="1"/>
</dbReference>